<name>A0A6M3ITR6_9ZZZZ</name>
<dbReference type="InterPro" id="IPR018755">
    <property type="entry name" value="Phage_Mu_Gp48"/>
</dbReference>
<sequence>MLQALLPKGRAWDRDPDSVLSNMLYAFAEELSRLETRSVDMLTETSTLYTTELIGEHEADFGIPDECVKKASTLARRRELVHTRLIAQGGQDVNYYETLATSLGRILYIVQFVPFWCGLEVAGDPCGGQKIIFYWAAVFGYHNGFVDWFEVGEECAGDPLGEMPMVSQLICMLEKHRPAQTVVLYYFYGPEFDTEFSCGFNAMPRTQTVHHSGAFAEGFDADMFDDYYPIIGAMITYWSGSFCKAFCSVETDVYKGIDLSSYFMGAFGYGFG</sequence>
<dbReference type="Pfam" id="PF10076">
    <property type="entry name" value="Phage_Mu_Gp48"/>
    <property type="match status" value="1"/>
</dbReference>
<evidence type="ECO:0000313" key="1">
    <source>
        <dbReference type="EMBL" id="QJA60880.1"/>
    </source>
</evidence>
<accession>A0A6M3ITR6</accession>
<dbReference type="AlphaFoldDB" id="A0A6M3ITR6"/>
<organism evidence="1">
    <name type="scientific">viral metagenome</name>
    <dbReference type="NCBI Taxonomy" id="1070528"/>
    <lineage>
        <taxon>unclassified sequences</taxon>
        <taxon>metagenomes</taxon>
        <taxon>organismal metagenomes</taxon>
    </lineage>
</organism>
<evidence type="ECO:0008006" key="2">
    <source>
        <dbReference type="Google" id="ProtNLM"/>
    </source>
</evidence>
<proteinExistence type="predicted"/>
<protein>
    <recommendedName>
        <fullName evidence="2">Tail protein</fullName>
    </recommendedName>
</protein>
<gene>
    <name evidence="1" type="ORF">MM415B01035_0022</name>
</gene>
<reference evidence="1" key="1">
    <citation type="submission" date="2020-03" db="EMBL/GenBank/DDBJ databases">
        <title>The deep terrestrial virosphere.</title>
        <authorList>
            <person name="Holmfeldt K."/>
            <person name="Nilsson E."/>
            <person name="Simone D."/>
            <person name="Lopez-Fernandez M."/>
            <person name="Wu X."/>
            <person name="de Brujin I."/>
            <person name="Lundin D."/>
            <person name="Andersson A."/>
            <person name="Bertilsson S."/>
            <person name="Dopson M."/>
        </authorList>
    </citation>
    <scope>NUCLEOTIDE SEQUENCE</scope>
    <source>
        <strain evidence="1">MM415B01035</strain>
    </source>
</reference>
<dbReference type="EMBL" id="MT141423">
    <property type="protein sequence ID" value="QJA60880.1"/>
    <property type="molecule type" value="Genomic_DNA"/>
</dbReference>